<evidence type="ECO:0000256" key="2">
    <source>
        <dbReference type="SAM" id="MobiDB-lite"/>
    </source>
</evidence>
<organism evidence="4 5">
    <name type="scientific">Coptotermes formosanus</name>
    <name type="common">Formosan subterranean termite</name>
    <dbReference type="NCBI Taxonomy" id="36987"/>
    <lineage>
        <taxon>Eukaryota</taxon>
        <taxon>Metazoa</taxon>
        <taxon>Ecdysozoa</taxon>
        <taxon>Arthropoda</taxon>
        <taxon>Hexapoda</taxon>
        <taxon>Insecta</taxon>
        <taxon>Pterygota</taxon>
        <taxon>Neoptera</taxon>
        <taxon>Polyneoptera</taxon>
        <taxon>Dictyoptera</taxon>
        <taxon>Blattodea</taxon>
        <taxon>Blattoidea</taxon>
        <taxon>Termitoidae</taxon>
        <taxon>Rhinotermitidae</taxon>
        <taxon>Coptotermes</taxon>
    </lineage>
</organism>
<dbReference type="EMBL" id="BLKM01002437">
    <property type="protein sequence ID" value="GFG40705.1"/>
    <property type="molecule type" value="Genomic_DNA"/>
</dbReference>
<feature type="region of interest" description="Disordered" evidence="2">
    <location>
        <begin position="822"/>
        <end position="854"/>
    </location>
</feature>
<feature type="compositionally biased region" description="Low complexity" evidence="2">
    <location>
        <begin position="1051"/>
        <end position="1060"/>
    </location>
</feature>
<evidence type="ECO:0000313" key="4">
    <source>
        <dbReference type="EMBL" id="GFG40705.1"/>
    </source>
</evidence>
<dbReference type="PANTHER" id="PTHR18839">
    <property type="entry name" value="MITOTIC INTERACTOR AND SUBSTRATE OF PLK1 MISP FAMILY MEMBER"/>
    <property type="match status" value="1"/>
</dbReference>
<keyword evidence="5" id="KW-1185">Reference proteome</keyword>
<feature type="non-terminal residue" evidence="4">
    <location>
        <position position="1"/>
    </location>
</feature>
<feature type="region of interest" description="Disordered" evidence="2">
    <location>
        <begin position="1213"/>
        <end position="1283"/>
    </location>
</feature>
<feature type="region of interest" description="Disordered" evidence="2">
    <location>
        <begin position="991"/>
        <end position="1071"/>
    </location>
</feature>
<proteinExistence type="predicted"/>
<sequence length="1381" mass="152475">KAEGELGKPGEFSCEERVPCSGVVLTAASEDVCWDFGDKRNKAKADETKRVVKNLTSAVPQTPEQLQESDGHQDRIYCNLVELTEDPVYENQRSQHAENDHLYENADSEEPWYENCAVAVSEDDKEHIYEHVACQSPVNIFLGLLQSDTETISPDPNIYEVPPGAIFNSNLVSFEEPDAGKVKPPKGFQDYENVCWDPETGFDGEIFTLPVEVIYSTVVKPRRKKCRPHISAMLYEDKDAALKGEEGRSIEMSAATHVDSNSVNDVNGCSVTGNMESLAETAGCEASNEHVSARAEDSENNITSSGKVIDYKIDGSAVCPQHNSNDTKADDNGDNSRKLKSESSVTSSAENRADGEVDNPVDPSVGETIKINNNILNSCDDKALNDKTDNNIATRGSNIDNVHLDKCVTDCEDNLRGTKVEQCVNYSSDAEKLAEDRNCINSGGNKSIDSRVCAFVPSYEDTANDIDIQDKTVACKGESFGICVASDDNNTIYANIDQGLSFSGDPKNHREDNAAIIISGDISDNGGTAGERICLSNVVSGPVNGELPKSEEISRDNTDKESESKMSDISQKDCTVTEDAECEETSVIEISEDGTWETKTVPPSELSQVKQEDQNHSAEQPEFLCAVDRSVDSVKTIYGSQYYVNCPAASVNTMKQGSASFGGDGMPRNIGAQIMKSYDEKMQKLRETLPDVSLLDVDASLEDIERERRRIIENQTVRAKKINSWVRNGRHPDYTPDDLMEMENVSPVEGNTAELTSSTVPDIVVSVDTPDNVTEFNTSYVDSENCASDSTPTREVVYDSIIQNKQKTKSYWEQLMMNAAASDQPRAPFKRDLLSLGSDGEDGKPSSDVSEQEYYDARSQISLHSPAEQLDSLDQTYDLVGSGPKIVETVAKKLMGTEAVKLNKSVGEESVIEMDIRLQREREAALARQREEALLMAAAVPSAEVVENIPPVITVSPVPTSTPIPSSAETKIALELREMREREEELRRLRQRLNKDETDDGFNSIPNTDEGNFSEYGSEEKELSLDGNNSRMMSPEVLAGPGSFLHQRTQSMDSMSSGHSSGSGSGSGNTDVILGRRRITVKPLDEPDDEEIPGYLLRNQKETPIEREIRLVREREEELRREKRLPPLNHQPSPAAGKQEVRWINSRNTLANDPRSVQHRLATSRIQQEIDEATEREKELREAGMIQTMSEETVDSKVTRFTDLAEFAIEEQDRKLKKSVSTSHIPQSVDETDAKTNTSPTSVQKIQNSNGSARAKRTFGRSISQSPSTPALSPRKFSPTVGQKGLMQRFLATRGKMGTLSSGFVTSTPSPTQTPVPVPPVTANKLADTPVVERQNSQESEERENGDIQRTTLRRGYVSAEEKIQVELQEMQKREEELRCL</sequence>
<comment type="caution">
    <text evidence="4">The sequence shown here is derived from an EMBL/GenBank/DDBJ whole genome shotgun (WGS) entry which is preliminary data.</text>
</comment>
<dbReference type="InParanoid" id="A0A6L2QC73"/>
<feature type="compositionally biased region" description="Polar residues" evidence="2">
    <location>
        <begin position="1261"/>
        <end position="1271"/>
    </location>
</feature>
<protein>
    <recommendedName>
        <fullName evidence="3">A-kinase anchor protein 2 C-terminal domain-containing protein</fullName>
    </recommendedName>
</protein>
<reference evidence="5" key="1">
    <citation type="submission" date="2020-01" db="EMBL/GenBank/DDBJ databases">
        <title>Draft genome sequence of the Termite Coptotermes fromosanus.</title>
        <authorList>
            <person name="Itakura S."/>
            <person name="Yosikawa Y."/>
            <person name="Umezawa K."/>
        </authorList>
    </citation>
    <scope>NUCLEOTIDE SEQUENCE [LARGE SCALE GENOMIC DNA]</scope>
</reference>
<evidence type="ECO:0000259" key="3">
    <source>
        <dbReference type="Pfam" id="PF15304"/>
    </source>
</evidence>
<feature type="region of interest" description="Disordered" evidence="2">
    <location>
        <begin position="317"/>
        <end position="365"/>
    </location>
</feature>
<dbReference type="InterPro" id="IPR042779">
    <property type="entry name" value="MISP/MISP3-like"/>
</dbReference>
<keyword evidence="1" id="KW-0175">Coiled coil</keyword>
<feature type="region of interest" description="Disordered" evidence="2">
    <location>
        <begin position="545"/>
        <end position="578"/>
    </location>
</feature>
<evidence type="ECO:0000256" key="1">
    <source>
        <dbReference type="ARBA" id="ARBA00023054"/>
    </source>
</evidence>
<dbReference type="InterPro" id="IPR029304">
    <property type="entry name" value="AKAP2_C"/>
</dbReference>
<feature type="compositionally biased region" description="Basic and acidic residues" evidence="2">
    <location>
        <begin position="548"/>
        <end position="566"/>
    </location>
</feature>
<feature type="domain" description="A-kinase anchor protein 2 C-terminal" evidence="3">
    <location>
        <begin position="1146"/>
        <end position="1191"/>
    </location>
</feature>
<dbReference type="Proteomes" id="UP000502823">
    <property type="component" value="Unassembled WGS sequence"/>
</dbReference>
<feature type="region of interest" description="Disordered" evidence="2">
    <location>
        <begin position="1301"/>
        <end position="1357"/>
    </location>
</feature>
<name>A0A6L2QC73_COPFO</name>
<feature type="compositionally biased region" description="Basic and acidic residues" evidence="2">
    <location>
        <begin position="325"/>
        <end position="341"/>
    </location>
</feature>
<accession>A0A6L2QC73</accession>
<dbReference type="PANTHER" id="PTHR18839:SF0">
    <property type="entry name" value="MITOTIC INTERACTOR AND SUBSTRATE OF PLK1 ISOFORM X1-RELATED"/>
    <property type="match status" value="1"/>
</dbReference>
<gene>
    <name evidence="4" type="ORF">Cfor_03389</name>
</gene>
<dbReference type="OrthoDB" id="8197844at2759"/>
<evidence type="ECO:0000313" key="5">
    <source>
        <dbReference type="Proteomes" id="UP000502823"/>
    </source>
</evidence>
<feature type="compositionally biased region" description="Polar residues" evidence="2">
    <location>
        <begin position="1235"/>
        <end position="1252"/>
    </location>
</feature>
<dbReference type="Pfam" id="PF15304">
    <property type="entry name" value="AKAP2_C"/>
    <property type="match status" value="1"/>
</dbReference>